<feature type="transmembrane region" description="Helical" evidence="1">
    <location>
        <begin position="44"/>
        <end position="66"/>
    </location>
</feature>
<dbReference type="EMBL" id="CAJFCW020000004">
    <property type="protein sequence ID" value="CAG9112420.1"/>
    <property type="molecule type" value="Genomic_DNA"/>
</dbReference>
<dbReference type="OrthoDB" id="10374645at2759"/>
<sequence length="156" mass="18080">MALFHQSSPHLSNQFKLFPVRLSEFYNLNVTADDYEIDDAIQGISLAAFLPILVIFIIALVLFILVKCKKWRRHRDDFSKLQKVYDALEILDLLHENDQLDPELLSQIDEALVGDNYEAGNQMLRKENVIKYEYSVRRPTSLHLGNKSLYKNGNIV</sequence>
<organism evidence="2 3">
    <name type="scientific">Bursaphelenchus okinawaensis</name>
    <dbReference type="NCBI Taxonomy" id="465554"/>
    <lineage>
        <taxon>Eukaryota</taxon>
        <taxon>Metazoa</taxon>
        <taxon>Ecdysozoa</taxon>
        <taxon>Nematoda</taxon>
        <taxon>Chromadorea</taxon>
        <taxon>Rhabditida</taxon>
        <taxon>Tylenchina</taxon>
        <taxon>Tylenchomorpha</taxon>
        <taxon>Aphelenchoidea</taxon>
        <taxon>Aphelenchoididae</taxon>
        <taxon>Bursaphelenchus</taxon>
    </lineage>
</organism>
<gene>
    <name evidence="2" type="ORF">BOKJ2_LOCUS8365</name>
</gene>
<dbReference type="EMBL" id="CAJFDH010000004">
    <property type="protein sequence ID" value="CAD5219280.1"/>
    <property type="molecule type" value="Genomic_DNA"/>
</dbReference>
<evidence type="ECO:0000313" key="3">
    <source>
        <dbReference type="Proteomes" id="UP000614601"/>
    </source>
</evidence>
<protein>
    <submittedName>
        <fullName evidence="2">Uncharacterized protein</fullName>
    </submittedName>
</protein>
<keyword evidence="1" id="KW-1133">Transmembrane helix</keyword>
<keyword evidence="1" id="KW-0812">Transmembrane</keyword>
<evidence type="ECO:0000313" key="2">
    <source>
        <dbReference type="EMBL" id="CAD5219280.1"/>
    </source>
</evidence>
<name>A0A811KT01_9BILA</name>
<keyword evidence="1" id="KW-0472">Membrane</keyword>
<comment type="caution">
    <text evidence="2">The sequence shown here is derived from an EMBL/GenBank/DDBJ whole genome shotgun (WGS) entry which is preliminary data.</text>
</comment>
<dbReference type="AlphaFoldDB" id="A0A811KT01"/>
<proteinExistence type="predicted"/>
<reference evidence="2" key="1">
    <citation type="submission" date="2020-09" db="EMBL/GenBank/DDBJ databases">
        <authorList>
            <person name="Kikuchi T."/>
        </authorList>
    </citation>
    <scope>NUCLEOTIDE SEQUENCE</scope>
    <source>
        <strain evidence="2">SH1</strain>
    </source>
</reference>
<dbReference type="Proteomes" id="UP000783686">
    <property type="component" value="Unassembled WGS sequence"/>
</dbReference>
<dbReference type="Proteomes" id="UP000614601">
    <property type="component" value="Unassembled WGS sequence"/>
</dbReference>
<evidence type="ECO:0000256" key="1">
    <source>
        <dbReference type="SAM" id="Phobius"/>
    </source>
</evidence>
<keyword evidence="3" id="KW-1185">Reference proteome</keyword>
<accession>A0A811KT01</accession>